<dbReference type="EMBL" id="FZQP02005554">
    <property type="protein sequence ID" value="VVD01769.1"/>
    <property type="molecule type" value="Genomic_DNA"/>
</dbReference>
<protein>
    <submittedName>
        <fullName evidence="1">Uncharacterized protein</fullName>
    </submittedName>
</protein>
<reference evidence="1 2" key="1">
    <citation type="submission" date="2017-07" db="EMBL/GenBank/DDBJ databases">
        <authorList>
            <person name="Talla V."/>
            <person name="Backstrom N."/>
        </authorList>
    </citation>
    <scope>NUCLEOTIDE SEQUENCE [LARGE SCALE GENOMIC DNA]</scope>
</reference>
<keyword evidence="2" id="KW-1185">Reference proteome</keyword>
<dbReference type="Proteomes" id="UP000324832">
    <property type="component" value="Unassembled WGS sequence"/>
</dbReference>
<name>A0A5E4QX81_9NEOP</name>
<accession>A0A5E4QX81</accession>
<dbReference type="AlphaFoldDB" id="A0A5E4QX81"/>
<organism evidence="1 2">
    <name type="scientific">Leptidea sinapis</name>
    <dbReference type="NCBI Taxonomy" id="189913"/>
    <lineage>
        <taxon>Eukaryota</taxon>
        <taxon>Metazoa</taxon>
        <taxon>Ecdysozoa</taxon>
        <taxon>Arthropoda</taxon>
        <taxon>Hexapoda</taxon>
        <taxon>Insecta</taxon>
        <taxon>Pterygota</taxon>
        <taxon>Neoptera</taxon>
        <taxon>Endopterygota</taxon>
        <taxon>Lepidoptera</taxon>
        <taxon>Glossata</taxon>
        <taxon>Ditrysia</taxon>
        <taxon>Papilionoidea</taxon>
        <taxon>Pieridae</taxon>
        <taxon>Dismorphiinae</taxon>
        <taxon>Leptidea</taxon>
    </lineage>
</organism>
<proteinExistence type="predicted"/>
<evidence type="ECO:0000313" key="1">
    <source>
        <dbReference type="EMBL" id="VVD01769.1"/>
    </source>
</evidence>
<evidence type="ECO:0000313" key="2">
    <source>
        <dbReference type="Proteomes" id="UP000324832"/>
    </source>
</evidence>
<gene>
    <name evidence="1" type="ORF">LSINAPIS_LOCUS12115</name>
</gene>
<sequence length="86" mass="10159">MKVHCEIIVNRLCDMLYENGSLEIKEAIAYSLIFMNKHSPNKVTEALMSWQPTKISLELECLLKDFVREKPFHAWKMIVSRVQNNY</sequence>